<reference evidence="3" key="1">
    <citation type="journal article" date="2013" name="Genome Announc.">
        <title>Genome sequence of the food spoilage yeast Zygosaccharomyces bailii CLIB 213(T).</title>
        <authorList>
            <person name="Galeote V."/>
            <person name="Bigey F."/>
            <person name="Devillers H."/>
            <person name="Neuveglise C."/>
            <person name="Dequin S."/>
        </authorList>
    </citation>
    <scope>NUCLEOTIDE SEQUENCE [LARGE SCALE GENOMIC DNA]</scope>
    <source>
        <strain evidence="3">CLIB 213 / ATCC 58445 / CBS 680 / CCRC 21525 / NBRC 1098 / NCYC 1416 / NRRL Y-2227</strain>
    </source>
</reference>
<evidence type="ECO:0000313" key="3">
    <source>
        <dbReference type="Proteomes" id="UP000019375"/>
    </source>
</evidence>
<dbReference type="GO" id="GO:0006361">
    <property type="term" value="P:transcription initiation at RNA polymerase I promoter"/>
    <property type="evidence" value="ECO:0007669"/>
    <property type="project" value="TreeGrafter"/>
</dbReference>
<protein>
    <submittedName>
        <fullName evidence="2">ZYBA0S03-12178g1_1</fullName>
    </submittedName>
</protein>
<organism evidence="2 3">
    <name type="scientific">Zygosaccharomyces bailii (strain CLIB 213 / ATCC 58445 / CBS 680 / BCRC 21525 / NBRC 1098 / NCYC 1416 / NRRL Y-2227)</name>
    <dbReference type="NCBI Taxonomy" id="1333698"/>
    <lineage>
        <taxon>Eukaryota</taxon>
        <taxon>Fungi</taxon>
        <taxon>Dikarya</taxon>
        <taxon>Ascomycota</taxon>
        <taxon>Saccharomycotina</taxon>
        <taxon>Saccharomycetes</taxon>
        <taxon>Saccharomycetales</taxon>
        <taxon>Saccharomycetaceae</taxon>
        <taxon>Zygosaccharomyces</taxon>
    </lineage>
</organism>
<feature type="region of interest" description="Disordered" evidence="1">
    <location>
        <begin position="53"/>
        <end position="97"/>
    </location>
</feature>
<sequence>MGGRRDLVADYFEVFNNEVREFLEPSTDRELRGSHIHADSKIKWLEEPEEFQAAGSERANVTDGLGSASNSDTFSSSSESDSRYVTAEESAGEGEEDIRSQNYVLGSHWNASEKSTFFHCLSRYSIHRLDEWHGRLPYKSKFEILVYYQVLQYNLKEMQRYNMIGGLLSFEEFPIAYEMDEFYVQFEEFMSRQVRIEYEQPATDTEESLISLTNWNKRWQAIYCKAGIEELAPLCSEPLPHSEETIQFLTGCVKAYTKRLLWYAVVSELDKLSISKQLLFKDEEMIQDDDMVLNAGDAQLPHVVTPNSIYRALGILKQEGFSSPTLPETVLQTLEKFEVEPKPKGKLFKNRQVTMSLLPTLIQHSNLSLTAVGCKQESLSCNAELAQVHKKLHTIHQGRKRKIEETFVQDDPLNCIDNPLEFELCDWENEFMDAGDRKKSLLHQHRLMAYYSDDKDKNLIQIQAISPETSLDCPVQKLPTSLLKQFLHSNT</sequence>
<dbReference type="Proteomes" id="UP000019375">
    <property type="component" value="Unassembled WGS sequence"/>
</dbReference>
<accession>A0A8J2X860</accession>
<dbReference type="GO" id="GO:0000182">
    <property type="term" value="F:rDNA binding"/>
    <property type="evidence" value="ECO:0007669"/>
    <property type="project" value="TreeGrafter"/>
</dbReference>
<dbReference type="GO" id="GO:0000500">
    <property type="term" value="C:RNA polymerase I upstream activating factor complex"/>
    <property type="evidence" value="ECO:0007669"/>
    <property type="project" value="InterPro"/>
</dbReference>
<proteinExistence type="predicted"/>
<gene>
    <name evidence="2" type="ORF">BN860_12178g</name>
</gene>
<evidence type="ECO:0000256" key="1">
    <source>
        <dbReference type="SAM" id="MobiDB-lite"/>
    </source>
</evidence>
<name>A0A8J2X860_ZYGB2</name>
<keyword evidence="3" id="KW-1185">Reference proteome</keyword>
<dbReference type="GO" id="GO:0042790">
    <property type="term" value="P:nucleolar large rRNA transcription by RNA polymerase I"/>
    <property type="evidence" value="ECO:0007669"/>
    <property type="project" value="InterPro"/>
</dbReference>
<feature type="compositionally biased region" description="Low complexity" evidence="1">
    <location>
        <begin position="67"/>
        <end position="79"/>
    </location>
</feature>
<dbReference type="PANTHER" id="PTHR28079:SF1">
    <property type="entry name" value="RNA POLYMERASE I-SPECIFIC TRANSCRIPTION INITIATION FACTOR RRN5"/>
    <property type="match status" value="1"/>
</dbReference>
<dbReference type="OrthoDB" id="2240312at2759"/>
<dbReference type="InterPro" id="IPR039601">
    <property type="entry name" value="Rrn5"/>
</dbReference>
<dbReference type="GO" id="GO:0001181">
    <property type="term" value="F:RNA polymerase I general transcription initiation factor activity"/>
    <property type="evidence" value="ECO:0007669"/>
    <property type="project" value="TreeGrafter"/>
</dbReference>
<evidence type="ECO:0000313" key="2">
    <source>
        <dbReference type="EMBL" id="CDF89226.1"/>
    </source>
</evidence>
<dbReference type="EMBL" id="HG316456">
    <property type="protein sequence ID" value="CDF89226.1"/>
    <property type="molecule type" value="Genomic_DNA"/>
</dbReference>
<dbReference type="PANTHER" id="PTHR28079">
    <property type="entry name" value="RNA POLYMERASE I-SPECIFIC TRANSCRIPTION INITIATION FACTOR RRN5"/>
    <property type="match status" value="1"/>
</dbReference>
<dbReference type="AlphaFoldDB" id="A0A8J2X860"/>